<reference evidence="1" key="1">
    <citation type="submission" date="2014-11" db="EMBL/GenBank/DDBJ databases">
        <authorList>
            <person name="Amaro Gonzalez C."/>
        </authorList>
    </citation>
    <scope>NUCLEOTIDE SEQUENCE</scope>
</reference>
<accession>A0A0E9TMU6</accession>
<proteinExistence type="predicted"/>
<evidence type="ECO:0000313" key="1">
    <source>
        <dbReference type="EMBL" id="JAH54205.1"/>
    </source>
</evidence>
<protein>
    <submittedName>
        <fullName evidence="1">Uncharacterized protein</fullName>
    </submittedName>
</protein>
<organism evidence="1">
    <name type="scientific">Anguilla anguilla</name>
    <name type="common">European freshwater eel</name>
    <name type="synonym">Muraena anguilla</name>
    <dbReference type="NCBI Taxonomy" id="7936"/>
    <lineage>
        <taxon>Eukaryota</taxon>
        <taxon>Metazoa</taxon>
        <taxon>Chordata</taxon>
        <taxon>Craniata</taxon>
        <taxon>Vertebrata</taxon>
        <taxon>Euteleostomi</taxon>
        <taxon>Actinopterygii</taxon>
        <taxon>Neopterygii</taxon>
        <taxon>Teleostei</taxon>
        <taxon>Anguilliformes</taxon>
        <taxon>Anguillidae</taxon>
        <taxon>Anguilla</taxon>
    </lineage>
</organism>
<dbReference type="EMBL" id="GBXM01054372">
    <property type="protein sequence ID" value="JAH54205.1"/>
    <property type="molecule type" value="Transcribed_RNA"/>
</dbReference>
<dbReference type="AlphaFoldDB" id="A0A0E9TMU6"/>
<name>A0A0E9TMU6_ANGAN</name>
<reference evidence="1" key="2">
    <citation type="journal article" date="2015" name="Fish Shellfish Immunol.">
        <title>Early steps in the European eel (Anguilla anguilla)-Vibrio vulnificus interaction in the gills: Role of the RtxA13 toxin.</title>
        <authorList>
            <person name="Callol A."/>
            <person name="Pajuelo D."/>
            <person name="Ebbesson L."/>
            <person name="Teles M."/>
            <person name="MacKenzie S."/>
            <person name="Amaro C."/>
        </authorList>
    </citation>
    <scope>NUCLEOTIDE SEQUENCE</scope>
</reference>
<sequence>MLQESSRGTRQEHCIPQGEPVRCYTKTVSNQFCQGTF</sequence>